<dbReference type="GO" id="GO:1902514">
    <property type="term" value="P:regulation of calcium ion transmembrane transport via high voltage-gated calcium channel"/>
    <property type="evidence" value="ECO:0007669"/>
    <property type="project" value="TreeGrafter"/>
</dbReference>
<keyword evidence="4 6" id="KW-0472">Membrane</keyword>
<accession>A0A9N7Y6X8</accession>
<dbReference type="InterPro" id="IPR004031">
    <property type="entry name" value="PMP22/EMP/MP20/Claudin"/>
</dbReference>
<keyword evidence="2 6" id="KW-0812">Transmembrane</keyword>
<dbReference type="AlphaFoldDB" id="A0A9N7Y6X8"/>
<protein>
    <recommendedName>
        <fullName evidence="9">Voltage-dependent calcium channel gamma-6 subunit-like</fullName>
    </recommendedName>
</protein>
<feature type="transmembrane region" description="Helical" evidence="6">
    <location>
        <begin position="314"/>
        <end position="340"/>
    </location>
</feature>
<evidence type="ECO:0000256" key="1">
    <source>
        <dbReference type="ARBA" id="ARBA00004141"/>
    </source>
</evidence>
<feature type="transmembrane region" description="Helical" evidence="6">
    <location>
        <begin position="48"/>
        <end position="70"/>
    </location>
</feature>
<keyword evidence="3 6" id="KW-1133">Transmembrane helix</keyword>
<evidence type="ECO:0000256" key="3">
    <source>
        <dbReference type="ARBA" id="ARBA00022989"/>
    </source>
</evidence>
<dbReference type="GO" id="GO:1990454">
    <property type="term" value="C:L-type voltage-gated calcium channel complex"/>
    <property type="evidence" value="ECO:0007669"/>
    <property type="project" value="TreeGrafter"/>
</dbReference>
<evidence type="ECO:0000256" key="6">
    <source>
        <dbReference type="SAM" id="Phobius"/>
    </source>
</evidence>
<sequence length="356" mass="38352">MEGGAQGGASQGMAGLMTGRSTFGGNKRRRTTSGGHSMSEAQEGKIKLAFFVAIVGVVLTVLGVGTEFWVELSAPKTFYNNQTCLTAHYGLWKGCTKTLWVADIDPERESCGPAELHGGEPVTEGLVSTGCVFDFQLNKWESFRGSVVQWVGVSPGDSQQKQTQQRHHSLGQRELESNCTYFKFFTTGENAVMFQKTTQKTPTCLSSLPPLLLSSISLPESIRQSFPVPSPFTPPPTDLNVAAAMLVMFSLFLMVMGAICIVMALSKEILFFLKPASICFILSGALVLLSLMVFHQSVLALLASDHTVPLHHELSWSVSCIGCAGAVLVVGGALFLLLALPVSPWQRCLPQKDSSS</sequence>
<reference evidence="7" key="1">
    <citation type="submission" date="2020-03" db="EMBL/GenBank/DDBJ databases">
        <authorList>
            <person name="Weist P."/>
        </authorList>
    </citation>
    <scope>NUCLEOTIDE SEQUENCE</scope>
</reference>
<feature type="compositionally biased region" description="Gly residues" evidence="5">
    <location>
        <begin position="1"/>
        <end position="10"/>
    </location>
</feature>
<evidence type="ECO:0000256" key="4">
    <source>
        <dbReference type="ARBA" id="ARBA00023136"/>
    </source>
</evidence>
<dbReference type="Pfam" id="PF13903">
    <property type="entry name" value="Claudin_2"/>
    <property type="match status" value="2"/>
</dbReference>
<gene>
    <name evidence="7" type="ORF">PLEPLA_LOCUS2719</name>
</gene>
<dbReference type="Gene3D" id="1.20.140.150">
    <property type="match status" value="2"/>
</dbReference>
<evidence type="ECO:0008006" key="9">
    <source>
        <dbReference type="Google" id="ProtNLM"/>
    </source>
</evidence>
<dbReference type="PANTHER" id="PTHR15025:SF7">
    <property type="entry name" value="CALCIUM CHANNEL, VOLTAGE-DEPENDENT, GAMMA SUBUNIT 6A"/>
    <property type="match status" value="1"/>
</dbReference>
<feature type="transmembrane region" description="Helical" evidence="6">
    <location>
        <begin position="241"/>
        <end position="265"/>
    </location>
</feature>
<keyword evidence="8" id="KW-1185">Reference proteome</keyword>
<evidence type="ECO:0000256" key="5">
    <source>
        <dbReference type="SAM" id="MobiDB-lite"/>
    </source>
</evidence>
<comment type="caution">
    <text evidence="7">The sequence shown here is derived from an EMBL/GenBank/DDBJ whole genome shotgun (WGS) entry which is preliminary data.</text>
</comment>
<feature type="region of interest" description="Disordered" evidence="5">
    <location>
        <begin position="1"/>
        <end position="38"/>
    </location>
</feature>
<dbReference type="Proteomes" id="UP001153269">
    <property type="component" value="Unassembled WGS sequence"/>
</dbReference>
<name>A0A9N7Y6X8_PLEPL</name>
<dbReference type="EMBL" id="CADEAL010000136">
    <property type="protein sequence ID" value="CAB1415006.1"/>
    <property type="molecule type" value="Genomic_DNA"/>
</dbReference>
<organism evidence="7 8">
    <name type="scientific">Pleuronectes platessa</name>
    <name type="common">European plaice</name>
    <dbReference type="NCBI Taxonomy" id="8262"/>
    <lineage>
        <taxon>Eukaryota</taxon>
        <taxon>Metazoa</taxon>
        <taxon>Chordata</taxon>
        <taxon>Craniata</taxon>
        <taxon>Vertebrata</taxon>
        <taxon>Euteleostomi</taxon>
        <taxon>Actinopterygii</taxon>
        <taxon>Neopterygii</taxon>
        <taxon>Teleostei</taxon>
        <taxon>Neoteleostei</taxon>
        <taxon>Acanthomorphata</taxon>
        <taxon>Carangaria</taxon>
        <taxon>Pleuronectiformes</taxon>
        <taxon>Pleuronectoidei</taxon>
        <taxon>Pleuronectidae</taxon>
        <taxon>Pleuronectes</taxon>
    </lineage>
</organism>
<comment type="subcellular location">
    <subcellularLocation>
        <location evidence="1">Membrane</location>
        <topology evidence="1">Multi-pass membrane protein</topology>
    </subcellularLocation>
</comment>
<proteinExistence type="predicted"/>
<evidence type="ECO:0000313" key="8">
    <source>
        <dbReference type="Proteomes" id="UP001153269"/>
    </source>
</evidence>
<evidence type="ECO:0000256" key="2">
    <source>
        <dbReference type="ARBA" id="ARBA00022692"/>
    </source>
</evidence>
<dbReference type="PANTHER" id="PTHR15025">
    <property type="entry name" value="VOLTAGE-DEPENDENT CALCIUM CHANNEL GAMMA-1 SUBUNIT-RELATED"/>
    <property type="match status" value="1"/>
</dbReference>
<evidence type="ECO:0000313" key="7">
    <source>
        <dbReference type="EMBL" id="CAB1415006.1"/>
    </source>
</evidence>
<dbReference type="GO" id="GO:0005246">
    <property type="term" value="F:calcium channel regulator activity"/>
    <property type="evidence" value="ECO:0007669"/>
    <property type="project" value="TreeGrafter"/>
</dbReference>
<feature type="transmembrane region" description="Helical" evidence="6">
    <location>
        <begin position="272"/>
        <end position="294"/>
    </location>
</feature>